<dbReference type="AlphaFoldDB" id="A0AAV3RY32"/>
<dbReference type="Proteomes" id="UP001454036">
    <property type="component" value="Unassembled WGS sequence"/>
</dbReference>
<feature type="transmembrane region" description="Helical" evidence="2">
    <location>
        <begin position="522"/>
        <end position="544"/>
    </location>
</feature>
<evidence type="ECO:0000313" key="3">
    <source>
        <dbReference type="EMBL" id="GAA0185222.1"/>
    </source>
</evidence>
<dbReference type="InterPro" id="IPR004158">
    <property type="entry name" value="DUF247_pln"/>
</dbReference>
<evidence type="ECO:0000313" key="4">
    <source>
        <dbReference type="Proteomes" id="UP001454036"/>
    </source>
</evidence>
<feature type="region of interest" description="Disordered" evidence="1">
    <location>
        <begin position="259"/>
        <end position="280"/>
    </location>
</feature>
<gene>
    <name evidence="3" type="ORF">LIER_32510</name>
</gene>
<dbReference type="PANTHER" id="PTHR31170">
    <property type="entry name" value="BNAC04G53230D PROTEIN"/>
    <property type="match status" value="1"/>
</dbReference>
<keyword evidence="2" id="KW-1133">Transmembrane helix</keyword>
<name>A0AAV3RY32_LITER</name>
<sequence>MASSTDVSSFDEHQWVMQIRQTIEEELDEDTKIRVSIFNVPKTLMSSDPHCYTPQQVALGPYHCFKQEMYEMERLKLAAAKKLHHSLDEASKFENVVQKLRPHEPRIRAYYHKYLTISGETLSWMMAVDACFILEFLQIYGSMQLSEPISSRRAHIGDMTSRKSTHNAITRDIMMLENQIPLFILNEMMETKHGSLEGGSMLYSILMGFFQVISPFKTMEELDENAAMECAHLLDVLYHLVVPKSNKKPLEISKIKEHLPRKRHVPGEPTEKKEDEEEEKEGNKCWGYVESFFALVWKIIKKIFGPPLRILKKIISSKVVLFVRRLPLKIISNIPGISAMVEPIKTLLSINDEGASGDEEAAMDAGDEAPLVEQIKIPSVAELTNAYVKFQAVEAGVLCIKFDAKTRTFYLPVINLDENSEVVMRNLVAYESGNESGPVIFTRFTELMNGIIDTEEDVEILRENGIIVNRLKSDEEVAKLWNGMNKCVRLTKAPFLDRVIGDVNKYYSERWKVKLRMMLKSYIFGSWQILMLLACILLLLLIMLQSFCSVYNCDRFFPIDVHVPDAPASK</sequence>
<accession>A0AAV3RY32</accession>
<protein>
    <submittedName>
        <fullName evidence="3">Uncharacterized protein</fullName>
    </submittedName>
</protein>
<comment type="caution">
    <text evidence="3">The sequence shown here is derived from an EMBL/GenBank/DDBJ whole genome shotgun (WGS) entry which is preliminary data.</text>
</comment>
<keyword evidence="2" id="KW-0472">Membrane</keyword>
<proteinExistence type="predicted"/>
<reference evidence="3 4" key="1">
    <citation type="submission" date="2024-01" db="EMBL/GenBank/DDBJ databases">
        <title>The complete chloroplast genome sequence of Lithospermum erythrorhizon: insights into the phylogenetic relationship among Boraginaceae species and the maternal lineages of purple gromwells.</title>
        <authorList>
            <person name="Okada T."/>
            <person name="Watanabe K."/>
        </authorList>
    </citation>
    <scope>NUCLEOTIDE SEQUENCE [LARGE SCALE GENOMIC DNA]</scope>
</reference>
<evidence type="ECO:0000256" key="2">
    <source>
        <dbReference type="SAM" id="Phobius"/>
    </source>
</evidence>
<evidence type="ECO:0000256" key="1">
    <source>
        <dbReference type="SAM" id="MobiDB-lite"/>
    </source>
</evidence>
<dbReference type="EMBL" id="BAABME010012532">
    <property type="protein sequence ID" value="GAA0185222.1"/>
    <property type="molecule type" value="Genomic_DNA"/>
</dbReference>
<dbReference type="PANTHER" id="PTHR31170:SF25">
    <property type="entry name" value="BNAA09G04570D PROTEIN"/>
    <property type="match status" value="1"/>
</dbReference>
<dbReference type="Pfam" id="PF03140">
    <property type="entry name" value="DUF247"/>
    <property type="match status" value="1"/>
</dbReference>
<keyword evidence="2" id="KW-0812">Transmembrane</keyword>
<organism evidence="3 4">
    <name type="scientific">Lithospermum erythrorhizon</name>
    <name type="common">Purple gromwell</name>
    <name type="synonym">Lithospermum officinale var. erythrorhizon</name>
    <dbReference type="NCBI Taxonomy" id="34254"/>
    <lineage>
        <taxon>Eukaryota</taxon>
        <taxon>Viridiplantae</taxon>
        <taxon>Streptophyta</taxon>
        <taxon>Embryophyta</taxon>
        <taxon>Tracheophyta</taxon>
        <taxon>Spermatophyta</taxon>
        <taxon>Magnoliopsida</taxon>
        <taxon>eudicotyledons</taxon>
        <taxon>Gunneridae</taxon>
        <taxon>Pentapetalae</taxon>
        <taxon>asterids</taxon>
        <taxon>lamiids</taxon>
        <taxon>Boraginales</taxon>
        <taxon>Boraginaceae</taxon>
        <taxon>Boraginoideae</taxon>
        <taxon>Lithospermeae</taxon>
        <taxon>Lithospermum</taxon>
    </lineage>
</organism>
<keyword evidence="4" id="KW-1185">Reference proteome</keyword>